<dbReference type="InterPro" id="IPR013087">
    <property type="entry name" value="Znf_C2H2_type"/>
</dbReference>
<keyword evidence="6" id="KW-0539">Nucleus</keyword>
<dbReference type="Pfam" id="PF00096">
    <property type="entry name" value="zf-C2H2"/>
    <property type="match status" value="2"/>
</dbReference>
<dbReference type="GO" id="GO:0005634">
    <property type="term" value="C:nucleus"/>
    <property type="evidence" value="ECO:0007669"/>
    <property type="project" value="UniProtKB-SubCell"/>
</dbReference>
<feature type="region of interest" description="Disordered" evidence="8">
    <location>
        <begin position="665"/>
        <end position="687"/>
    </location>
</feature>
<keyword evidence="4 7" id="KW-0863">Zinc-finger</keyword>
<feature type="domain" description="C2H2-type" evidence="9">
    <location>
        <begin position="400"/>
        <end position="429"/>
    </location>
</feature>
<dbReference type="PANTHER" id="PTHR45718:SF7">
    <property type="entry name" value="C2H2-TYPE DOMAIN-CONTAINING PROTEIN"/>
    <property type="match status" value="1"/>
</dbReference>
<comment type="subcellular location">
    <subcellularLocation>
        <location evidence="1">Nucleus</location>
    </subcellularLocation>
</comment>
<dbReference type="PANTHER" id="PTHR45718">
    <property type="entry name" value="TRANSCRIPTIONAL ACTIVATOR CUBITUS INTERRUPTUS"/>
    <property type="match status" value="1"/>
</dbReference>
<dbReference type="InterPro" id="IPR036236">
    <property type="entry name" value="Znf_C2H2_sf"/>
</dbReference>
<dbReference type="EMBL" id="JARKIK010000073">
    <property type="protein sequence ID" value="KAK8728018.1"/>
    <property type="molecule type" value="Genomic_DNA"/>
</dbReference>
<comment type="caution">
    <text evidence="10">The sequence shown here is derived from an EMBL/GenBank/DDBJ whole genome shotgun (WGS) entry which is preliminary data.</text>
</comment>
<feature type="region of interest" description="Disordered" evidence="8">
    <location>
        <begin position="285"/>
        <end position="324"/>
    </location>
</feature>
<feature type="domain" description="C2H2-type" evidence="9">
    <location>
        <begin position="333"/>
        <end position="363"/>
    </location>
</feature>
<feature type="domain" description="C2H2-type" evidence="9">
    <location>
        <begin position="372"/>
        <end position="399"/>
    </location>
</feature>
<dbReference type="Gene3D" id="3.30.160.60">
    <property type="entry name" value="Classic Zinc Finger"/>
    <property type="match status" value="5"/>
</dbReference>
<evidence type="ECO:0000256" key="2">
    <source>
        <dbReference type="ARBA" id="ARBA00022723"/>
    </source>
</evidence>
<evidence type="ECO:0000256" key="8">
    <source>
        <dbReference type="SAM" id="MobiDB-lite"/>
    </source>
</evidence>
<evidence type="ECO:0000256" key="3">
    <source>
        <dbReference type="ARBA" id="ARBA00022737"/>
    </source>
</evidence>
<feature type="region of interest" description="Disordered" evidence="8">
    <location>
        <begin position="158"/>
        <end position="195"/>
    </location>
</feature>
<dbReference type="Pfam" id="PF23561">
    <property type="entry name" value="zf-C2H2_15"/>
    <property type="match status" value="1"/>
</dbReference>
<evidence type="ECO:0000313" key="11">
    <source>
        <dbReference type="Proteomes" id="UP001445076"/>
    </source>
</evidence>
<evidence type="ECO:0000256" key="1">
    <source>
        <dbReference type="ARBA" id="ARBA00004123"/>
    </source>
</evidence>
<name>A0AAW0WK45_CHEQU</name>
<keyword evidence="5" id="KW-0862">Zinc</keyword>
<feature type="region of interest" description="Disordered" evidence="8">
    <location>
        <begin position="1"/>
        <end position="68"/>
    </location>
</feature>
<dbReference type="SMART" id="SM00355">
    <property type="entry name" value="ZnF_C2H2"/>
    <property type="match status" value="5"/>
</dbReference>
<feature type="region of interest" description="Disordered" evidence="8">
    <location>
        <begin position="210"/>
        <end position="250"/>
    </location>
</feature>
<dbReference type="InterPro" id="IPR043359">
    <property type="entry name" value="GLI-like"/>
</dbReference>
<evidence type="ECO:0000256" key="6">
    <source>
        <dbReference type="ARBA" id="ARBA00023242"/>
    </source>
</evidence>
<dbReference type="GO" id="GO:0140297">
    <property type="term" value="F:DNA-binding transcription factor binding"/>
    <property type="evidence" value="ECO:0007669"/>
    <property type="project" value="UniProtKB-ARBA"/>
</dbReference>
<evidence type="ECO:0000256" key="7">
    <source>
        <dbReference type="PROSITE-ProRule" id="PRU00042"/>
    </source>
</evidence>
<dbReference type="AlphaFoldDB" id="A0AAW0WK45"/>
<organism evidence="10 11">
    <name type="scientific">Cherax quadricarinatus</name>
    <name type="common">Australian red claw crayfish</name>
    <dbReference type="NCBI Taxonomy" id="27406"/>
    <lineage>
        <taxon>Eukaryota</taxon>
        <taxon>Metazoa</taxon>
        <taxon>Ecdysozoa</taxon>
        <taxon>Arthropoda</taxon>
        <taxon>Crustacea</taxon>
        <taxon>Multicrustacea</taxon>
        <taxon>Malacostraca</taxon>
        <taxon>Eumalacostraca</taxon>
        <taxon>Eucarida</taxon>
        <taxon>Decapoda</taxon>
        <taxon>Pleocyemata</taxon>
        <taxon>Astacidea</taxon>
        <taxon>Parastacoidea</taxon>
        <taxon>Parastacidae</taxon>
        <taxon>Cherax</taxon>
    </lineage>
</organism>
<dbReference type="GO" id="GO:0000978">
    <property type="term" value="F:RNA polymerase II cis-regulatory region sequence-specific DNA binding"/>
    <property type="evidence" value="ECO:0007669"/>
    <property type="project" value="TreeGrafter"/>
</dbReference>
<evidence type="ECO:0000256" key="4">
    <source>
        <dbReference type="ARBA" id="ARBA00022771"/>
    </source>
</evidence>
<dbReference type="FunFam" id="3.30.160.60:FF:000359">
    <property type="entry name" value="GLIS family zinc finger 2"/>
    <property type="match status" value="1"/>
</dbReference>
<dbReference type="GO" id="GO:0000981">
    <property type="term" value="F:DNA-binding transcription factor activity, RNA polymerase II-specific"/>
    <property type="evidence" value="ECO:0007669"/>
    <property type="project" value="TreeGrafter"/>
</dbReference>
<evidence type="ECO:0000256" key="5">
    <source>
        <dbReference type="ARBA" id="ARBA00022833"/>
    </source>
</evidence>
<dbReference type="Proteomes" id="UP001445076">
    <property type="component" value="Unassembled WGS sequence"/>
</dbReference>
<keyword evidence="3" id="KW-0677">Repeat</keyword>
<evidence type="ECO:0000313" key="10">
    <source>
        <dbReference type="EMBL" id="KAK8728018.1"/>
    </source>
</evidence>
<feature type="domain" description="C2H2-type" evidence="9">
    <location>
        <begin position="460"/>
        <end position="489"/>
    </location>
</feature>
<feature type="compositionally biased region" description="Polar residues" evidence="8">
    <location>
        <begin position="678"/>
        <end position="687"/>
    </location>
</feature>
<gene>
    <name evidence="10" type="ORF">OTU49_009340</name>
</gene>
<dbReference type="PROSITE" id="PS00028">
    <property type="entry name" value="ZINC_FINGER_C2H2_1"/>
    <property type="match status" value="4"/>
</dbReference>
<accession>A0AAW0WK45</accession>
<dbReference type="FunFam" id="3.30.160.60:FF:000048">
    <property type="entry name" value="GLI family zinc finger 3"/>
    <property type="match status" value="1"/>
</dbReference>
<dbReference type="PROSITE" id="PS50157">
    <property type="entry name" value="ZINC_FINGER_C2H2_2"/>
    <property type="match status" value="5"/>
</dbReference>
<dbReference type="FunFam" id="3.30.160.60:FF:000031">
    <property type="entry name" value="GLI family zinc finger 3"/>
    <property type="match status" value="1"/>
</dbReference>
<feature type="compositionally biased region" description="Basic and acidic residues" evidence="8">
    <location>
        <begin position="312"/>
        <end position="322"/>
    </location>
</feature>
<feature type="compositionally biased region" description="Low complexity" evidence="8">
    <location>
        <begin position="158"/>
        <end position="174"/>
    </location>
</feature>
<sequence length="687" mass="75190">MHLEEYSNSHAGSPEPLIPSELTSCDLGGLISPLGDTSHAGSPLGPPSAFSPPTISVEAPHETGSSTSQLSTAMTALGELHGDLYLAGDEWPPSLENLLTALPGGSSLPELVVTDPRPPDTPIFSSPMPPSQPSTDLLDLPSGEGLELYLGSRCSASPMSVSPGGSSLPSPFTSNRGSFSSTRRNKRPYSTSPMNVDGVDLNTIIRSSPNCLSGGSPTTSIPQLSCSPSGGSYGHLIPRPEANNNQPPRANLSFQTLVNDDEVIKNNNNNSQVNSLHYYKVEPKCEPDDQRTSSPFHDHHKHQQQQQSSPPYHDHQDIEDGRPCSPLEDDGPRYCRWVDCNVLFASRETLSRHIEKAHIDQRKGDDFTCFWAACQRRYRPFNARYKLLIHMRVHSGEKPNKCTFKGCTKAFSRLENLKIHLRSHTGERPYICVYPHCMKAFSNSSDRAKHQRTHVDAKPYVCSVPGCKKRYTDPSSLRKHVKNHSAKEQALAKRKMRAPEEDFRGSSPNCLVGLPLETDTPLMDHDALQYSDSVVPECGSRGCGPLQSTVPCALPTALGGEHTDGTGAAGDLSARVFPGGPRRMGQHILNYQHLPNNTLFVYGQDSQMQQQLQSKLLGGNDECEIMYESLSPSYCQAPPYSAGASSHLAHYTITTPATHSSYQTPVFTQQQQQIHQQMSPYSTQQGT</sequence>
<keyword evidence="2" id="KW-0479">Metal-binding</keyword>
<dbReference type="GO" id="GO:0008270">
    <property type="term" value="F:zinc ion binding"/>
    <property type="evidence" value="ECO:0007669"/>
    <property type="project" value="UniProtKB-KW"/>
</dbReference>
<dbReference type="InterPro" id="IPR056436">
    <property type="entry name" value="Znf-C2H2_ZIC1-5/GLI1-3-like"/>
</dbReference>
<keyword evidence="11" id="KW-1185">Reference proteome</keyword>
<feature type="compositionally biased region" description="Polar residues" evidence="8">
    <location>
        <begin position="210"/>
        <end position="230"/>
    </location>
</feature>
<proteinExistence type="predicted"/>
<reference evidence="10 11" key="1">
    <citation type="journal article" date="2024" name="BMC Genomics">
        <title>Genome assembly of redclaw crayfish (Cherax quadricarinatus) provides insights into its immune adaptation and hypoxia tolerance.</title>
        <authorList>
            <person name="Liu Z."/>
            <person name="Zheng J."/>
            <person name="Li H."/>
            <person name="Fang K."/>
            <person name="Wang S."/>
            <person name="He J."/>
            <person name="Zhou D."/>
            <person name="Weng S."/>
            <person name="Chi M."/>
            <person name="Gu Z."/>
            <person name="He J."/>
            <person name="Li F."/>
            <person name="Wang M."/>
        </authorList>
    </citation>
    <scope>NUCLEOTIDE SEQUENCE [LARGE SCALE GENOMIC DNA]</scope>
    <source>
        <strain evidence="10">ZL_2023a</strain>
    </source>
</reference>
<dbReference type="SUPFAM" id="SSF57667">
    <property type="entry name" value="beta-beta-alpha zinc fingers"/>
    <property type="match status" value="3"/>
</dbReference>
<feature type="domain" description="C2H2-type" evidence="9">
    <location>
        <begin position="430"/>
        <end position="459"/>
    </location>
</feature>
<evidence type="ECO:0000259" key="9">
    <source>
        <dbReference type="PROSITE" id="PS50157"/>
    </source>
</evidence>
<protein>
    <recommendedName>
        <fullName evidence="9">C2H2-type domain-containing protein</fullName>
    </recommendedName>
</protein>
<feature type="compositionally biased region" description="Polar residues" evidence="8">
    <location>
        <begin position="175"/>
        <end position="194"/>
    </location>
</feature>